<accession>A0AA86MZ98</accession>
<organism evidence="1 2">
    <name type="scientific">Nitrospira tepida</name>
    <dbReference type="NCBI Taxonomy" id="2973512"/>
    <lineage>
        <taxon>Bacteria</taxon>
        <taxon>Pseudomonadati</taxon>
        <taxon>Nitrospirota</taxon>
        <taxon>Nitrospiria</taxon>
        <taxon>Nitrospirales</taxon>
        <taxon>Nitrospiraceae</taxon>
        <taxon>Nitrospira</taxon>
    </lineage>
</organism>
<dbReference type="Proteomes" id="UP001179121">
    <property type="component" value="Chromosome"/>
</dbReference>
<gene>
    <name evidence="1" type="ORF">DNFV4_02141</name>
</gene>
<protein>
    <submittedName>
        <fullName evidence="1">Nuclear transport factor 2 family protein</fullName>
    </submittedName>
</protein>
<evidence type="ECO:0000313" key="2">
    <source>
        <dbReference type="Proteomes" id="UP001179121"/>
    </source>
</evidence>
<proteinExistence type="predicted"/>
<dbReference type="Gene3D" id="3.10.450.50">
    <property type="match status" value="1"/>
</dbReference>
<dbReference type="AlphaFoldDB" id="A0AA86MZ98"/>
<dbReference type="Pfam" id="PF07080">
    <property type="entry name" value="DUF1348"/>
    <property type="match status" value="1"/>
</dbReference>
<dbReference type="PANTHER" id="PTHR31757:SF0">
    <property type="entry name" value="SLL0781 PROTEIN"/>
    <property type="match status" value="1"/>
</dbReference>
<dbReference type="RefSeq" id="WP_213041742.1">
    <property type="nucleotide sequence ID" value="NZ_OX365700.1"/>
</dbReference>
<name>A0AA86MZ98_9BACT</name>
<evidence type="ECO:0000313" key="1">
    <source>
        <dbReference type="EMBL" id="CAI4031722.1"/>
    </source>
</evidence>
<keyword evidence="2" id="KW-1185">Reference proteome</keyword>
<sequence length="159" mass="18952">MSTIPNRRPPVPPFTEETAIRKVRMAEDAWNSRNPDLVALAYSVDSLWRNRDEFLSGREAIVAFLRRKWAKELDYRLIKELWAFHETRIAVRFAYEWHDDSGNWFRSYGNENWEFDGNGLMHRRLASINDLPIREEERQYHWRLGPRPEGHPSLSDLGL</sequence>
<dbReference type="SUPFAM" id="SSF54427">
    <property type="entry name" value="NTF2-like"/>
    <property type="match status" value="1"/>
</dbReference>
<dbReference type="KEGG" id="nti:DNFV4_02141"/>
<reference evidence="1" key="1">
    <citation type="submission" date="2022-10" db="EMBL/GenBank/DDBJ databases">
        <authorList>
            <person name="Koch H."/>
        </authorList>
    </citation>
    <scope>NUCLEOTIDE SEQUENCE</scope>
    <source>
        <strain evidence="1">DNF</strain>
    </source>
</reference>
<dbReference type="InterPro" id="IPR032710">
    <property type="entry name" value="NTF2-like_dom_sf"/>
</dbReference>
<dbReference type="PANTHER" id="PTHR31757">
    <property type="entry name" value="SLL0781 PROTEIN"/>
    <property type="match status" value="1"/>
</dbReference>
<dbReference type="EMBL" id="OX365700">
    <property type="protein sequence ID" value="CAI4031722.1"/>
    <property type="molecule type" value="Genomic_DNA"/>
</dbReference>
<dbReference type="InterPro" id="IPR009783">
    <property type="entry name" value="DUF1348"/>
</dbReference>